<accession>A0A165LDI1</accession>
<evidence type="ECO:0000313" key="1">
    <source>
        <dbReference type="EMBL" id="KZT64274.1"/>
    </source>
</evidence>
<dbReference type="OrthoDB" id="3242181at2759"/>
<keyword evidence="2" id="KW-1185">Reference proteome</keyword>
<gene>
    <name evidence="1" type="ORF">DAEQUDRAFT_43057</name>
</gene>
<protein>
    <recommendedName>
        <fullName evidence="3">Arrestin-like N-terminal domain-containing protein</fullName>
    </recommendedName>
</protein>
<dbReference type="AlphaFoldDB" id="A0A165LDI1"/>
<reference evidence="1 2" key="1">
    <citation type="journal article" date="2016" name="Mol. Biol. Evol.">
        <title>Comparative Genomics of Early-Diverging Mushroom-Forming Fungi Provides Insights into the Origins of Lignocellulose Decay Capabilities.</title>
        <authorList>
            <person name="Nagy L.G."/>
            <person name="Riley R."/>
            <person name="Tritt A."/>
            <person name="Adam C."/>
            <person name="Daum C."/>
            <person name="Floudas D."/>
            <person name="Sun H."/>
            <person name="Yadav J.S."/>
            <person name="Pangilinan J."/>
            <person name="Larsson K.H."/>
            <person name="Matsuura K."/>
            <person name="Barry K."/>
            <person name="Labutti K."/>
            <person name="Kuo R."/>
            <person name="Ohm R.A."/>
            <person name="Bhattacharya S.S."/>
            <person name="Shirouzu T."/>
            <person name="Yoshinaga Y."/>
            <person name="Martin F.M."/>
            <person name="Grigoriev I.V."/>
            <person name="Hibbett D.S."/>
        </authorList>
    </citation>
    <scope>NUCLEOTIDE SEQUENCE [LARGE SCALE GENOMIC DNA]</scope>
    <source>
        <strain evidence="1 2">L-15889</strain>
    </source>
</reference>
<sequence>MSASGLPAYRPTSVLRSPASPVYTAEPQAYEQRLALNRIRERPSTEFVKQSKTGGVSLRLSEQEDKATLPVYGCGDSVEGTVELAKPESASSVEVRVEGSLRLKEIAEGGTTSHKLCLSVVTLWSRETDRGPCPASLPFSLTLPMTFSDGRETYPLPPTHQARLPGVPGFDATIEYMVCASVQKGKASSLLRIGSGTVWTPFIYYPRSRPAVPLPRIVRQLTGGYPTFLDTTDWRCYKALMTTKVSGLNDIVTMFYVPAARVFSLSEPIPFYVLFASSAISLAAFLPLGPTTTRLSGRQPTRVQLCRQTNVDVRNEVVFGTKTDIWQTVEIGEGVFKHMGDGPDWICFSGELRVNSQIKIGGFKAGGLSLKDYLVFSMTPPDPAKTPFNELRQVVPIRLTTDSWTSDGAGQTFSASDYSIPILASEARPPVNTLAPGHPSP</sequence>
<dbReference type="EMBL" id="KV429134">
    <property type="protein sequence ID" value="KZT64274.1"/>
    <property type="molecule type" value="Genomic_DNA"/>
</dbReference>
<organism evidence="1 2">
    <name type="scientific">Daedalea quercina L-15889</name>
    <dbReference type="NCBI Taxonomy" id="1314783"/>
    <lineage>
        <taxon>Eukaryota</taxon>
        <taxon>Fungi</taxon>
        <taxon>Dikarya</taxon>
        <taxon>Basidiomycota</taxon>
        <taxon>Agaricomycotina</taxon>
        <taxon>Agaricomycetes</taxon>
        <taxon>Polyporales</taxon>
        <taxon>Fomitopsis</taxon>
    </lineage>
</organism>
<proteinExistence type="predicted"/>
<dbReference type="Proteomes" id="UP000076727">
    <property type="component" value="Unassembled WGS sequence"/>
</dbReference>
<name>A0A165LDI1_9APHY</name>
<dbReference type="STRING" id="1314783.A0A165LDI1"/>
<evidence type="ECO:0008006" key="3">
    <source>
        <dbReference type="Google" id="ProtNLM"/>
    </source>
</evidence>
<evidence type="ECO:0000313" key="2">
    <source>
        <dbReference type="Proteomes" id="UP000076727"/>
    </source>
</evidence>